<dbReference type="GO" id="GO:0005737">
    <property type="term" value="C:cytoplasm"/>
    <property type="evidence" value="ECO:0007669"/>
    <property type="project" value="GOC"/>
</dbReference>
<sequence>MNCYLVYFVFLLPKIWGSPITFELVKGRQECYYVLTPEADCTISYYFAVQGSQTNNYNVDYQIFEPGDKSTPMIERTGIRQGEWSFPAENRGEYGFCFHGGSESNKILDLDIQHSCENEADIWSQRRKARKEARHLRNVQSDPLQSAVENSVDKIEEQLYLLERNLIYYKSRSKRNHHTVRSTDRRILLFSIYAILLVIGMGLAEITLLKWFFKESRKHAV</sequence>
<evidence type="ECO:0000256" key="5">
    <source>
        <dbReference type="ARBA" id="ARBA00022892"/>
    </source>
</evidence>
<keyword evidence="4 10" id="KW-0732">Signal</keyword>
<dbReference type="Pfam" id="PF01105">
    <property type="entry name" value="EMP24_GP25L"/>
    <property type="match status" value="1"/>
</dbReference>
<keyword evidence="13" id="KW-1185">Reference proteome</keyword>
<evidence type="ECO:0000256" key="8">
    <source>
        <dbReference type="RuleBase" id="RU003827"/>
    </source>
</evidence>
<evidence type="ECO:0000256" key="7">
    <source>
        <dbReference type="ARBA" id="ARBA00023136"/>
    </source>
</evidence>
<proteinExistence type="inferred from homology"/>
<evidence type="ECO:0000256" key="4">
    <source>
        <dbReference type="ARBA" id="ARBA00022729"/>
    </source>
</evidence>
<evidence type="ECO:0000256" key="6">
    <source>
        <dbReference type="ARBA" id="ARBA00022989"/>
    </source>
</evidence>
<keyword evidence="7 9" id="KW-0472">Membrane</keyword>
<evidence type="ECO:0000256" key="1">
    <source>
        <dbReference type="ARBA" id="ARBA00004479"/>
    </source>
</evidence>
<keyword evidence="5" id="KW-0931">ER-Golgi transport</keyword>
<comment type="subcellular location">
    <subcellularLocation>
        <location evidence="1 8">Membrane</location>
        <topology evidence="1 8">Single-pass type I membrane protein</topology>
    </subcellularLocation>
</comment>
<protein>
    <submittedName>
        <fullName evidence="12">ZYBA0S03-09692g1_1</fullName>
    </submittedName>
</protein>
<keyword evidence="6 9" id="KW-1133">Transmembrane helix</keyword>
<reference evidence="13" key="1">
    <citation type="journal article" date="2013" name="Genome Announc.">
        <title>Genome sequence of the food spoilage yeast Zygosaccharomyces bailii CLIB 213(T).</title>
        <authorList>
            <person name="Galeote V."/>
            <person name="Bigey F."/>
            <person name="Devillers H."/>
            <person name="Neuveglise C."/>
            <person name="Dequin S."/>
        </authorList>
    </citation>
    <scope>NUCLEOTIDE SEQUENCE [LARGE SCALE GENOMIC DNA]</scope>
    <source>
        <strain evidence="13">CLIB 213 / ATCC 58445 / CBS 680 / CCRC 21525 / NBRC 1098 / NCYC 1416 / NRRL Y-2227</strain>
    </source>
</reference>
<dbReference type="GO" id="GO:0016020">
    <property type="term" value="C:membrane"/>
    <property type="evidence" value="ECO:0007669"/>
    <property type="project" value="UniProtKB-SubCell"/>
</dbReference>
<dbReference type="EMBL" id="HG316456">
    <property type="protein sequence ID" value="CDF89123.1"/>
    <property type="molecule type" value="Genomic_DNA"/>
</dbReference>
<dbReference type="InterPro" id="IPR009038">
    <property type="entry name" value="GOLD_dom"/>
</dbReference>
<feature type="signal peptide" evidence="10">
    <location>
        <begin position="1"/>
        <end position="17"/>
    </location>
</feature>
<dbReference type="SMART" id="SM01190">
    <property type="entry name" value="EMP24_GP25L"/>
    <property type="match status" value="1"/>
</dbReference>
<accession>A0A8J2WYS4</accession>
<keyword evidence="3 8" id="KW-0812">Transmembrane</keyword>
<dbReference type="PROSITE" id="PS50866">
    <property type="entry name" value="GOLD"/>
    <property type="match status" value="1"/>
</dbReference>
<dbReference type="OrthoDB" id="1929172at2759"/>
<dbReference type="AlphaFoldDB" id="A0A8J2WYS4"/>
<evidence type="ECO:0000256" key="9">
    <source>
        <dbReference type="SAM" id="Phobius"/>
    </source>
</evidence>
<evidence type="ECO:0000313" key="12">
    <source>
        <dbReference type="EMBL" id="CDF89123.1"/>
    </source>
</evidence>
<feature type="transmembrane region" description="Helical" evidence="9">
    <location>
        <begin position="187"/>
        <end position="209"/>
    </location>
</feature>
<feature type="domain" description="GOLD" evidence="11">
    <location>
        <begin position="29"/>
        <end position="173"/>
    </location>
</feature>
<evidence type="ECO:0000259" key="11">
    <source>
        <dbReference type="PROSITE" id="PS50866"/>
    </source>
</evidence>
<dbReference type="GO" id="GO:0006888">
    <property type="term" value="P:endoplasmic reticulum to Golgi vesicle-mediated transport"/>
    <property type="evidence" value="ECO:0007669"/>
    <property type="project" value="UniProtKB-ARBA"/>
</dbReference>
<evidence type="ECO:0000256" key="3">
    <source>
        <dbReference type="ARBA" id="ARBA00022692"/>
    </source>
</evidence>
<evidence type="ECO:0000313" key="13">
    <source>
        <dbReference type="Proteomes" id="UP000019375"/>
    </source>
</evidence>
<comment type="similarity">
    <text evidence="2 8">Belongs to the EMP24/GP25L family.</text>
</comment>
<evidence type="ECO:0000256" key="10">
    <source>
        <dbReference type="SAM" id="SignalP"/>
    </source>
</evidence>
<keyword evidence="5" id="KW-0813">Transport</keyword>
<dbReference type="InterPro" id="IPR015720">
    <property type="entry name" value="Emp24-like"/>
</dbReference>
<name>A0A8J2WYS4_ZYGB2</name>
<gene>
    <name evidence="12" type="ORF">BN860_09692g</name>
</gene>
<evidence type="ECO:0000256" key="2">
    <source>
        <dbReference type="ARBA" id="ARBA00007104"/>
    </source>
</evidence>
<feature type="chain" id="PRO_5035239152" evidence="10">
    <location>
        <begin position="18"/>
        <end position="221"/>
    </location>
</feature>
<dbReference type="Proteomes" id="UP000019375">
    <property type="component" value="Unassembled WGS sequence"/>
</dbReference>
<organism evidence="12 13">
    <name type="scientific">Zygosaccharomyces bailii (strain CLIB 213 / ATCC 58445 / CBS 680 / BCRC 21525 / NBRC 1098 / NCYC 1416 / NRRL Y-2227)</name>
    <dbReference type="NCBI Taxonomy" id="1333698"/>
    <lineage>
        <taxon>Eukaryota</taxon>
        <taxon>Fungi</taxon>
        <taxon>Dikarya</taxon>
        <taxon>Ascomycota</taxon>
        <taxon>Saccharomycotina</taxon>
        <taxon>Saccharomycetes</taxon>
        <taxon>Saccharomycetales</taxon>
        <taxon>Saccharomycetaceae</taxon>
        <taxon>Zygosaccharomyces</taxon>
    </lineage>
</organism>
<dbReference type="PANTHER" id="PTHR22811">
    <property type="entry name" value="TRANSMEMBRANE EMP24 DOMAIN-CONTAINING PROTEIN"/>
    <property type="match status" value="1"/>
</dbReference>